<organism evidence="3 5">
    <name type="scientific">Chryseobacterium shandongense</name>
    <dbReference type="NCBI Taxonomy" id="1493872"/>
    <lineage>
        <taxon>Bacteria</taxon>
        <taxon>Pseudomonadati</taxon>
        <taxon>Bacteroidota</taxon>
        <taxon>Flavobacteriia</taxon>
        <taxon>Flavobacteriales</taxon>
        <taxon>Weeksellaceae</taxon>
        <taxon>Chryseobacterium group</taxon>
        <taxon>Chryseobacterium</taxon>
    </lineage>
</organism>
<dbReference type="Proteomes" id="UP000281741">
    <property type="component" value="Chromosome"/>
</dbReference>
<dbReference type="EMBL" id="CP033915">
    <property type="protein sequence ID" value="AZA86411.1"/>
    <property type="molecule type" value="Genomic_DNA"/>
</dbReference>
<dbReference type="Pfam" id="PF00041">
    <property type="entry name" value="fn3"/>
    <property type="match status" value="1"/>
</dbReference>
<sequence length="1030" mass="106180">MKKLSFVKEKLKRHGRNFLSTCLLLASFAGLKAQLVSSYSFSQSSGTYTPISGGTNMVLSSTATSAWDSQFFHNGSGGINGTTTSGTYAAFPIGFNFTYNGTVYDGFYMSTDGALRLATTAASSLGSLGGSSPISATTATSINLISAFGVDLIGGIRAASLTRTNGSPTLNLTGTSTAVAGMITPGMRVVGASIPAGATVVSVSGSDVTISSNATASSTTGTATFVDVDNISYVTTGTPGSQILTVQWKNVSRFSGSGDRLNFQIKLYEGTNVIEAVYDATASTQVTTASTVQVGLKGASNADFNNRLGTGTSAWSASALGTANNSTIAFSGIAATAGEIIPPSGLTFTWTPPAICTGTPTAGTISPTMQTLLSGQTPANLVVSGYSPGVSGLAFQWEQSSDNTNWTNAVGGSGATNFIYTPPAYAGTTIYYRCKVTCTNSAIDAFTPSVILDSCPAVTSYSNDFESTTGSELPQCWMKVGTTGSANTQASTGITGARNLYMYSTSASAIAYVMMPTVSNLQAGTHKLKFKARSNVTVGGKIEVGYFAIPGDVSSFTQVGSSYTTTSITVADNFDTGGLTLPAGVTNLVFRHNPSPSNSVLIDDVIYEQLPSCIEPTAINASGITSSGATINWTAPSIVPGSGYEYYYSTSNTAPTAGTTPSGTSVTTSASLSGLSPLTTYYVWIRSVCSGSDKSIWTTVSSFVTLCQPPAILSVNGATVCGASGSATISATADSGATITWYDAPTGGNELTTGGSYTTPVISSNTTYYVSAKSGSNPPNAGLANAISTSGYTLEAGLFFDATSSFTINGVYVYPIGTGPGTVVIALQDGSVSPAVTLQTITVNLTGTTAPYVKTYVPLNFSVTPGSNYKLMMMSRSGGVSSLVRESGTSWGAYPLSVPGVMNITNGNCCSGNTTSTSYYYFYDWQLTAGCESARQPVNVVVNSSCLGTSETSALKDNIKVYPNPFTDVLNISQAENVKSISVTDLAGRLLKTIEKPSSAINLSDLKSGMYLVTFYLKDGTQKTVKSIKK</sequence>
<evidence type="ECO:0000313" key="3">
    <source>
        <dbReference type="EMBL" id="AZA86411.1"/>
    </source>
</evidence>
<dbReference type="RefSeq" id="WP_123854027.1">
    <property type="nucleotide sequence ID" value="NZ_CP033912.1"/>
</dbReference>
<evidence type="ECO:0000259" key="2">
    <source>
        <dbReference type="PROSITE" id="PS50853"/>
    </source>
</evidence>
<keyword evidence="6" id="KW-1185">Reference proteome</keyword>
<dbReference type="PROSITE" id="PS50853">
    <property type="entry name" value="FN3"/>
    <property type="match status" value="1"/>
</dbReference>
<dbReference type="InterPro" id="IPR003961">
    <property type="entry name" value="FN3_dom"/>
</dbReference>
<name>A0AAD0Y9I7_9FLAO</name>
<reference evidence="5 6" key="1">
    <citation type="submission" date="2018-11" db="EMBL/GenBank/DDBJ databases">
        <title>Proposal to divide the Flavobacteriaceae and reorganize its genera based on Amino Acid Identity values calculated from whole genome sequences.</title>
        <authorList>
            <person name="Nicholson A.C."/>
            <person name="Gulvik C.A."/>
            <person name="Whitney A.M."/>
            <person name="Humrighouse B.W."/>
            <person name="Bell M."/>
            <person name="Holmes B."/>
            <person name="Steigerwalt A.G."/>
            <person name="Villarma A."/>
            <person name="Sheth M."/>
            <person name="Batra D."/>
            <person name="Pryor J."/>
            <person name="Bernardet J.-F."/>
            <person name="Hugo C."/>
            <person name="Kampfer P."/>
            <person name="Newman J."/>
            <person name="McQuiston J.R."/>
        </authorList>
    </citation>
    <scope>NUCLEOTIDE SEQUENCE [LARGE SCALE GENOMIC DNA]</scope>
    <source>
        <strain evidence="3 5">G0207</strain>
        <strain evidence="4 6">H5143</strain>
    </source>
</reference>
<proteinExistence type="predicted"/>
<dbReference type="CDD" id="cd00063">
    <property type="entry name" value="FN3"/>
    <property type="match status" value="1"/>
</dbReference>
<dbReference type="InterPro" id="IPR044023">
    <property type="entry name" value="Ig_7"/>
</dbReference>
<gene>
    <name evidence="3" type="ORF">EG349_06225</name>
    <name evidence="4" type="ORF">EG353_04235</name>
</gene>
<feature type="domain" description="Fibronectin type-III" evidence="2">
    <location>
        <begin position="615"/>
        <end position="710"/>
    </location>
</feature>
<keyword evidence="1" id="KW-0732">Signal</keyword>
<dbReference type="SMART" id="SM00060">
    <property type="entry name" value="FN3"/>
    <property type="match status" value="1"/>
</dbReference>
<dbReference type="AlphaFoldDB" id="A0AAD0Y9I7"/>
<dbReference type="InterPro" id="IPR036116">
    <property type="entry name" value="FN3_sf"/>
</dbReference>
<dbReference type="InterPro" id="IPR013783">
    <property type="entry name" value="Ig-like_fold"/>
</dbReference>
<dbReference type="InterPro" id="IPR026444">
    <property type="entry name" value="Secre_tail"/>
</dbReference>
<evidence type="ECO:0000313" key="5">
    <source>
        <dbReference type="Proteomes" id="UP000274073"/>
    </source>
</evidence>
<dbReference type="Gene3D" id="2.60.40.10">
    <property type="entry name" value="Immunoglobulins"/>
    <property type="match status" value="1"/>
</dbReference>
<dbReference type="EMBL" id="CP033912">
    <property type="protein sequence ID" value="AZA94821.1"/>
    <property type="molecule type" value="Genomic_DNA"/>
</dbReference>
<dbReference type="NCBIfam" id="TIGR04183">
    <property type="entry name" value="Por_Secre_tail"/>
    <property type="match status" value="1"/>
</dbReference>
<dbReference type="SUPFAM" id="SSF49265">
    <property type="entry name" value="Fibronectin type III"/>
    <property type="match status" value="1"/>
</dbReference>
<evidence type="ECO:0000313" key="4">
    <source>
        <dbReference type="EMBL" id="AZA94821.1"/>
    </source>
</evidence>
<evidence type="ECO:0000256" key="1">
    <source>
        <dbReference type="ARBA" id="ARBA00022729"/>
    </source>
</evidence>
<dbReference type="Pfam" id="PF18962">
    <property type="entry name" value="Por_Secre_tail"/>
    <property type="match status" value="1"/>
</dbReference>
<protein>
    <submittedName>
        <fullName evidence="3">T9SS C-terminal target domain-containing protein</fullName>
    </submittedName>
</protein>
<dbReference type="Proteomes" id="UP000274073">
    <property type="component" value="Chromosome"/>
</dbReference>
<evidence type="ECO:0000313" key="6">
    <source>
        <dbReference type="Proteomes" id="UP000281741"/>
    </source>
</evidence>
<accession>A0AAD0Y9I7</accession>
<dbReference type="Pfam" id="PF19081">
    <property type="entry name" value="Ig_7"/>
    <property type="match status" value="1"/>
</dbReference>